<evidence type="ECO:0000313" key="1">
    <source>
        <dbReference type="EMBL" id="KAF2622639.1"/>
    </source>
</evidence>
<dbReference type="EMBL" id="MU006743">
    <property type="protein sequence ID" value="KAF2622639.1"/>
    <property type="molecule type" value="Genomic_DNA"/>
</dbReference>
<protein>
    <submittedName>
        <fullName evidence="1">Cell death in tomato 1</fullName>
    </submittedName>
</protein>
<gene>
    <name evidence="1" type="ORF">BU25DRAFT_494949</name>
</gene>
<organism evidence="1 2">
    <name type="scientific">Macroventuria anomochaeta</name>
    <dbReference type="NCBI Taxonomy" id="301207"/>
    <lineage>
        <taxon>Eukaryota</taxon>
        <taxon>Fungi</taxon>
        <taxon>Dikarya</taxon>
        <taxon>Ascomycota</taxon>
        <taxon>Pezizomycotina</taxon>
        <taxon>Dothideomycetes</taxon>
        <taxon>Pleosporomycetidae</taxon>
        <taxon>Pleosporales</taxon>
        <taxon>Pleosporineae</taxon>
        <taxon>Didymellaceae</taxon>
        <taxon>Macroventuria</taxon>
    </lineage>
</organism>
<name>A0ACB6RLI4_9PLEO</name>
<accession>A0ACB6RLI4</accession>
<evidence type="ECO:0000313" key="2">
    <source>
        <dbReference type="Proteomes" id="UP000799754"/>
    </source>
</evidence>
<keyword evidence="2" id="KW-1185">Reference proteome</keyword>
<dbReference type="Proteomes" id="UP000799754">
    <property type="component" value="Unassembled WGS sequence"/>
</dbReference>
<comment type="caution">
    <text evidence="1">The sequence shown here is derived from an EMBL/GenBank/DDBJ whole genome shotgun (WGS) entry which is preliminary data.</text>
</comment>
<proteinExistence type="predicted"/>
<sequence>MSFTVSTLVAALALGSGTTAAPLESRQDALKPFEVTAVSYNSPNGRPGSYPWTTIRANVTDPNGYTFTQENTVGTVPAGIQGINCEAQWYSGEYSEGRTYPCDRAEKGHWAIQVYAGTQGAFWGSDFKLKFIHVVEPGQMIQSFRGRIEGEASFKAGINGTTSYSCSASGTCGASLKSELKPLLVPVTRTL</sequence>
<reference evidence="1" key="1">
    <citation type="journal article" date="2020" name="Stud. Mycol.">
        <title>101 Dothideomycetes genomes: a test case for predicting lifestyles and emergence of pathogens.</title>
        <authorList>
            <person name="Haridas S."/>
            <person name="Albert R."/>
            <person name="Binder M."/>
            <person name="Bloem J."/>
            <person name="Labutti K."/>
            <person name="Salamov A."/>
            <person name="Andreopoulos B."/>
            <person name="Baker S."/>
            <person name="Barry K."/>
            <person name="Bills G."/>
            <person name="Bluhm B."/>
            <person name="Cannon C."/>
            <person name="Castanera R."/>
            <person name="Culley D."/>
            <person name="Daum C."/>
            <person name="Ezra D."/>
            <person name="Gonzalez J."/>
            <person name="Henrissat B."/>
            <person name="Kuo A."/>
            <person name="Liang C."/>
            <person name="Lipzen A."/>
            <person name="Lutzoni F."/>
            <person name="Magnuson J."/>
            <person name="Mondo S."/>
            <person name="Nolan M."/>
            <person name="Ohm R."/>
            <person name="Pangilinan J."/>
            <person name="Park H.-J."/>
            <person name="Ramirez L."/>
            <person name="Alfaro M."/>
            <person name="Sun H."/>
            <person name="Tritt A."/>
            <person name="Yoshinaga Y."/>
            <person name="Zwiers L.-H."/>
            <person name="Turgeon B."/>
            <person name="Goodwin S."/>
            <person name="Spatafora J."/>
            <person name="Crous P."/>
            <person name="Grigoriev I."/>
        </authorList>
    </citation>
    <scope>NUCLEOTIDE SEQUENCE</scope>
    <source>
        <strain evidence="1">CBS 525.71</strain>
    </source>
</reference>